<dbReference type="Gene3D" id="1.25.10.10">
    <property type="entry name" value="Leucine-rich Repeat Variant"/>
    <property type="match status" value="1"/>
</dbReference>
<accession>G5BJZ1</accession>
<dbReference type="EMBL" id="JH170673">
    <property type="protein sequence ID" value="EHB09602.1"/>
    <property type="molecule type" value="Genomic_DNA"/>
</dbReference>
<dbReference type="PANTHER" id="PTHR37679">
    <property type="entry name" value="ARMADILLO-LIKE HELICAL DOMAIN-CONTAINING PROTEIN 2"/>
    <property type="match status" value="1"/>
</dbReference>
<protein>
    <recommendedName>
        <fullName evidence="3">Armadillo-like helical domain-containing protein 2</fullName>
    </recommendedName>
</protein>
<dbReference type="InterPro" id="IPR040268">
    <property type="entry name" value="ARMH2"/>
</dbReference>
<proteinExistence type="predicted"/>
<dbReference type="OMA" id="GWPENFA"/>
<evidence type="ECO:0000313" key="1">
    <source>
        <dbReference type="EMBL" id="EHB09602.1"/>
    </source>
</evidence>
<dbReference type="KEGG" id="hgl:106009614"/>
<dbReference type="Bgee" id="ENSHGLG00000007026">
    <property type="expression patterns" value="Expressed in testis"/>
</dbReference>
<dbReference type="PANTHER" id="PTHR37679:SF1">
    <property type="entry name" value="ARMADILLO-LIKE HELICAL DOMAIN-CONTAINING PROTEIN 2"/>
    <property type="match status" value="1"/>
</dbReference>
<dbReference type="Pfam" id="PF17822">
    <property type="entry name" value="ARMH2"/>
    <property type="match status" value="1"/>
</dbReference>
<dbReference type="InterPro" id="IPR016024">
    <property type="entry name" value="ARM-type_fold"/>
</dbReference>
<dbReference type="SUPFAM" id="SSF48371">
    <property type="entry name" value="ARM repeat"/>
    <property type="match status" value="1"/>
</dbReference>
<name>G5BJZ1_HETGA</name>
<evidence type="ECO:0000313" key="2">
    <source>
        <dbReference type="Proteomes" id="UP000006813"/>
    </source>
</evidence>
<dbReference type="Proteomes" id="UP000006813">
    <property type="component" value="Unassembled WGS sequence"/>
</dbReference>
<reference evidence="1 2" key="1">
    <citation type="journal article" date="2011" name="Nature">
        <title>Genome sequencing reveals insights into physiology and longevity of the naked mole rat.</title>
        <authorList>
            <person name="Kim E.B."/>
            <person name="Fang X."/>
            <person name="Fushan A.A."/>
            <person name="Huang Z."/>
            <person name="Lobanov A.V."/>
            <person name="Han L."/>
            <person name="Marino S.M."/>
            <person name="Sun X."/>
            <person name="Turanov A.A."/>
            <person name="Yang P."/>
            <person name="Yim S.H."/>
            <person name="Zhao X."/>
            <person name="Kasaikina M.V."/>
            <person name="Stoletzki N."/>
            <person name="Peng C."/>
            <person name="Polak P."/>
            <person name="Xiong Z."/>
            <person name="Kiezun A."/>
            <person name="Zhu Y."/>
            <person name="Chen Y."/>
            <person name="Kryukov G.V."/>
            <person name="Zhang Q."/>
            <person name="Peshkin L."/>
            <person name="Yang L."/>
            <person name="Bronson R.T."/>
            <person name="Buffenstein R."/>
            <person name="Wang B."/>
            <person name="Han C."/>
            <person name="Li Q."/>
            <person name="Chen L."/>
            <person name="Zhao W."/>
            <person name="Sunyaev S.R."/>
            <person name="Park T.J."/>
            <person name="Zhang G."/>
            <person name="Wang J."/>
            <person name="Gladyshev V.N."/>
        </authorList>
    </citation>
    <scope>NUCLEOTIDE SEQUENCE [LARGE SCALE GENOMIC DNA]</scope>
</reference>
<organism evidence="1 2">
    <name type="scientific">Heterocephalus glaber</name>
    <name type="common">Naked mole rat</name>
    <dbReference type="NCBI Taxonomy" id="10181"/>
    <lineage>
        <taxon>Eukaryota</taxon>
        <taxon>Metazoa</taxon>
        <taxon>Chordata</taxon>
        <taxon>Craniata</taxon>
        <taxon>Vertebrata</taxon>
        <taxon>Euteleostomi</taxon>
        <taxon>Mammalia</taxon>
        <taxon>Eutheria</taxon>
        <taxon>Euarchontoglires</taxon>
        <taxon>Glires</taxon>
        <taxon>Rodentia</taxon>
        <taxon>Hystricomorpha</taxon>
        <taxon>Bathyergidae</taxon>
        <taxon>Heterocephalus</taxon>
    </lineage>
</organism>
<gene>
    <name evidence="1" type="ORF">GW7_06358</name>
</gene>
<sequence>MTEKHLPFYMRIGAQVLGCFFKLRTCLQKFWSVTVKGYFFTKEEEPVLLTDSTFHKERIVLLGHMLKNKSLPLQIRAQAAKKIGLLAFTGGPGAEKLAAEYMKEVAHLLQNDEVAPKIKILLLQSVACWCYLNPGSQKTVKRLHFIPILVSLLESHLEYSVEGDKNSLLFVKFWTCYALCVLVYNDLSFLEELKSYNALKYNLQILASENWMGWPENFAEMLHHLICLYNN</sequence>
<dbReference type="InParanoid" id="G5BJZ1"/>
<dbReference type="AlphaFoldDB" id="G5BJZ1"/>
<evidence type="ECO:0008006" key="3">
    <source>
        <dbReference type="Google" id="ProtNLM"/>
    </source>
</evidence>
<dbReference type="InterPro" id="IPR011989">
    <property type="entry name" value="ARM-like"/>
</dbReference>